<evidence type="ECO:0000313" key="3">
    <source>
        <dbReference type="Proteomes" id="UP001374803"/>
    </source>
</evidence>
<organism evidence="2 3">
    <name type="scientific">Pendulispora rubella</name>
    <dbReference type="NCBI Taxonomy" id="2741070"/>
    <lineage>
        <taxon>Bacteria</taxon>
        <taxon>Pseudomonadati</taxon>
        <taxon>Myxococcota</taxon>
        <taxon>Myxococcia</taxon>
        <taxon>Myxococcales</taxon>
        <taxon>Sorangiineae</taxon>
        <taxon>Pendulisporaceae</taxon>
        <taxon>Pendulispora</taxon>
    </lineage>
</organism>
<evidence type="ECO:0000313" key="2">
    <source>
        <dbReference type="EMBL" id="WXB09740.1"/>
    </source>
</evidence>
<proteinExistence type="predicted"/>
<protein>
    <recommendedName>
        <fullName evidence="4">TNFR-Cys domain-containing protein</fullName>
    </recommendedName>
</protein>
<feature type="compositionally biased region" description="Gly residues" evidence="1">
    <location>
        <begin position="35"/>
        <end position="48"/>
    </location>
</feature>
<dbReference type="EMBL" id="CP089983">
    <property type="protein sequence ID" value="WXB09740.1"/>
    <property type="molecule type" value="Genomic_DNA"/>
</dbReference>
<feature type="region of interest" description="Disordered" evidence="1">
    <location>
        <begin position="34"/>
        <end position="57"/>
    </location>
</feature>
<dbReference type="Proteomes" id="UP001374803">
    <property type="component" value="Chromosome"/>
</dbReference>
<gene>
    <name evidence="2" type="ORF">LVJ94_21235</name>
</gene>
<dbReference type="RefSeq" id="WP_394839413.1">
    <property type="nucleotide sequence ID" value="NZ_CP089983.1"/>
</dbReference>
<accession>A0ABZ2LG58</accession>
<sequence length="405" mass="41340">MALFGLTALTVTAACGSLFGVDFDDARRANADGGLPFGDGGNGHGDGSGTDNPQPPLADGGCASADRVVCGGSCVRRNDPAYGCGSCNACPLPSGASTTTCSVSSCSFTCPSGKKPQGSECVAKSWFGSKVTPQAIMGLWGTGKNDIYSIGLGGIHHFRGTGEWKLESSQPKAGKAMGASLAGLSPQSIIAIGGGAPYSMTSPEHWTPWNALGTCAESQSVWATSVDDVYAVAKYAICHSKNGGAFNKTFQPPDTINAIWGSSTGKIYAVGGGSTAPGIVYATTGDDAWSQVDNTHGALHAIWGIGDDIYAVGASIILRSHAGGPFVQQDTTMGGIFYGVWGSSVDDIYVVGGRGKILHSSNGSVWTEESPSADAVDFYSIWGSGPDDVYAAGATSDGGWVFHLQ</sequence>
<evidence type="ECO:0000256" key="1">
    <source>
        <dbReference type="SAM" id="MobiDB-lite"/>
    </source>
</evidence>
<evidence type="ECO:0008006" key="4">
    <source>
        <dbReference type="Google" id="ProtNLM"/>
    </source>
</evidence>
<reference evidence="2" key="1">
    <citation type="submission" date="2021-12" db="EMBL/GenBank/DDBJ databases">
        <title>Discovery of the Pendulisporaceae a myxobacterial family with distinct sporulation behavior and unique specialized metabolism.</title>
        <authorList>
            <person name="Garcia R."/>
            <person name="Popoff A."/>
            <person name="Bader C.D."/>
            <person name="Loehr J."/>
            <person name="Walesch S."/>
            <person name="Walt C."/>
            <person name="Boldt J."/>
            <person name="Bunk B."/>
            <person name="Haeckl F.J.F.P.J."/>
            <person name="Gunesch A.P."/>
            <person name="Birkelbach J."/>
            <person name="Nuebel U."/>
            <person name="Pietschmann T."/>
            <person name="Bach T."/>
            <person name="Mueller R."/>
        </authorList>
    </citation>
    <scope>NUCLEOTIDE SEQUENCE</scope>
    <source>
        <strain evidence="2">MSr11367</strain>
    </source>
</reference>
<keyword evidence="3" id="KW-1185">Reference proteome</keyword>
<name>A0ABZ2LG58_9BACT</name>